<name>A0A9D4NQU9_DERFA</name>
<comment type="caution">
    <text evidence="2">The sequence shown here is derived from an EMBL/GenBank/DDBJ whole genome shotgun (WGS) entry which is preliminary data.</text>
</comment>
<organism evidence="2">
    <name type="scientific">Dermatophagoides farinae</name>
    <name type="common">American house dust mite</name>
    <dbReference type="NCBI Taxonomy" id="6954"/>
    <lineage>
        <taxon>Eukaryota</taxon>
        <taxon>Metazoa</taxon>
        <taxon>Ecdysozoa</taxon>
        <taxon>Arthropoda</taxon>
        <taxon>Chelicerata</taxon>
        <taxon>Arachnida</taxon>
        <taxon>Acari</taxon>
        <taxon>Acariformes</taxon>
        <taxon>Sarcoptiformes</taxon>
        <taxon>Astigmata</taxon>
        <taxon>Psoroptidia</taxon>
        <taxon>Analgoidea</taxon>
        <taxon>Pyroglyphidae</taxon>
        <taxon>Dermatophagoidinae</taxon>
        <taxon>Dermatophagoides</taxon>
    </lineage>
</organism>
<dbReference type="EMBL" id="SDOV01000009">
    <property type="protein sequence ID" value="KAH7637108.1"/>
    <property type="molecule type" value="Genomic_DNA"/>
</dbReference>
<proteinExistence type="predicted"/>
<keyword evidence="1" id="KW-0732">Signal</keyword>
<feature type="chain" id="PRO_5039085519" evidence="1">
    <location>
        <begin position="21"/>
        <end position="190"/>
    </location>
</feature>
<dbReference type="AlphaFoldDB" id="A0A9D4NQU9"/>
<evidence type="ECO:0000313" key="2">
    <source>
        <dbReference type="EMBL" id="KAH7637108.1"/>
    </source>
</evidence>
<evidence type="ECO:0000256" key="1">
    <source>
        <dbReference type="SAM" id="SignalP"/>
    </source>
</evidence>
<protein>
    <submittedName>
        <fullName evidence="2">Uncharacterized protein</fullName>
    </submittedName>
</protein>
<sequence>MMSNLCVIIIILCFISSINCQQKSSNTTTISQQGLKGGYPFHHHKQSSNMGRNRIPITSRLISNQYPPPVCPYTFQPYTFQPYTFGPYTLPPYTFRPYTLPSSPTTKSDVPIESTTSTSSVTNRTITIQKDNSNTIVINVINIINSNDRTPSQFQSSTNGYLPPVIKTEITKQAETTTEKNPWIPSKTID</sequence>
<reference evidence="2" key="1">
    <citation type="submission" date="2020-06" db="EMBL/GenBank/DDBJ databases">
        <authorList>
            <person name="Ji K."/>
            <person name="Li J."/>
        </authorList>
    </citation>
    <scope>NUCLEOTIDE SEQUENCE</scope>
    <source>
        <strain evidence="2">JKM2019</strain>
        <tissue evidence="2">Whole body</tissue>
    </source>
</reference>
<reference evidence="2" key="2">
    <citation type="journal article" date="2021" name="World Allergy Organ. J.">
        <title>Chromosome-level assembly of Dermatophagoides farinae genome and transcriptome reveals two novel allergens Der f 37 and Der f 39.</title>
        <authorList>
            <person name="Chen J."/>
            <person name="Cai Z."/>
            <person name="Fan D."/>
            <person name="Hu J."/>
            <person name="Hou Y."/>
            <person name="He Y."/>
            <person name="Zhang Z."/>
            <person name="Zhao Z."/>
            <person name="Gao P."/>
            <person name="Hu W."/>
            <person name="Sun J."/>
            <person name="Li J."/>
            <person name="Ji K."/>
        </authorList>
    </citation>
    <scope>NUCLEOTIDE SEQUENCE</scope>
    <source>
        <strain evidence="2">JKM2019</strain>
    </source>
</reference>
<gene>
    <name evidence="2" type="ORF">HUG17_7314</name>
</gene>
<accession>A0A9D4NQU9</accession>
<dbReference type="Proteomes" id="UP000828236">
    <property type="component" value="Unassembled WGS sequence"/>
</dbReference>
<feature type="signal peptide" evidence="1">
    <location>
        <begin position="1"/>
        <end position="20"/>
    </location>
</feature>